<reference evidence="3 4" key="1">
    <citation type="submission" date="2023-11" db="EMBL/GenBank/DDBJ databases">
        <authorList>
            <person name="Xu M."/>
            <person name="Jiang T."/>
        </authorList>
    </citation>
    <scope>NUCLEOTIDE SEQUENCE [LARGE SCALE GENOMIC DNA]</scope>
    <source>
        <strain evidence="3 4">SD</strain>
    </source>
</reference>
<proteinExistence type="predicted"/>
<feature type="transmembrane region" description="Helical" evidence="2">
    <location>
        <begin position="16"/>
        <end position="38"/>
    </location>
</feature>
<evidence type="ECO:0000256" key="1">
    <source>
        <dbReference type="SAM" id="MobiDB-lite"/>
    </source>
</evidence>
<accession>A0ABU4VNH6</accession>
<protein>
    <submittedName>
        <fullName evidence="3">Uncharacterized protein</fullName>
    </submittedName>
</protein>
<keyword evidence="2" id="KW-1133">Transmembrane helix</keyword>
<keyword evidence="4" id="KW-1185">Reference proteome</keyword>
<keyword evidence="2" id="KW-0472">Membrane</keyword>
<organism evidence="3 4">
    <name type="scientific">Patulibacter brassicae</name>
    <dbReference type="NCBI Taxonomy" id="1705717"/>
    <lineage>
        <taxon>Bacteria</taxon>
        <taxon>Bacillati</taxon>
        <taxon>Actinomycetota</taxon>
        <taxon>Thermoleophilia</taxon>
        <taxon>Solirubrobacterales</taxon>
        <taxon>Patulibacteraceae</taxon>
        <taxon>Patulibacter</taxon>
    </lineage>
</organism>
<sequence>MLFDLAAPGRKRLIQAVYLVLAVVLVGGLIFFGVGSGLPGVFDGNNQGGGGDLAKEQRERVERLEKEVVQKPRDGKVLAALASARYDIAVGQIDPDTGAVSDEARRGFQGAADAWTRYLATDPERVDETTAKKMVTVFSPSILNKPGQWADAQAVVTAAAIARAERAGTRPPFAQYLALMQANLAADRKRQAKINGQDAIAAARPNQRTAVRQQVEALEKGGKDAALGQGQATATTPQTITLPDE</sequence>
<gene>
    <name evidence="3" type="ORF">SK069_12865</name>
</gene>
<evidence type="ECO:0000313" key="3">
    <source>
        <dbReference type="EMBL" id="MDX8152491.1"/>
    </source>
</evidence>
<dbReference type="RefSeq" id="WP_319954647.1">
    <property type="nucleotide sequence ID" value="NZ_JAXAVX010000006.1"/>
</dbReference>
<dbReference type="Proteomes" id="UP001277761">
    <property type="component" value="Unassembled WGS sequence"/>
</dbReference>
<feature type="compositionally biased region" description="Low complexity" evidence="1">
    <location>
        <begin position="225"/>
        <end position="245"/>
    </location>
</feature>
<dbReference type="EMBL" id="JAXAVX010000006">
    <property type="protein sequence ID" value="MDX8152491.1"/>
    <property type="molecule type" value="Genomic_DNA"/>
</dbReference>
<keyword evidence="2" id="KW-0812">Transmembrane</keyword>
<comment type="caution">
    <text evidence="3">The sequence shown here is derived from an EMBL/GenBank/DDBJ whole genome shotgun (WGS) entry which is preliminary data.</text>
</comment>
<name>A0ABU4VNH6_9ACTN</name>
<evidence type="ECO:0000256" key="2">
    <source>
        <dbReference type="SAM" id="Phobius"/>
    </source>
</evidence>
<feature type="region of interest" description="Disordered" evidence="1">
    <location>
        <begin position="201"/>
        <end position="245"/>
    </location>
</feature>
<evidence type="ECO:0000313" key="4">
    <source>
        <dbReference type="Proteomes" id="UP001277761"/>
    </source>
</evidence>